<feature type="compositionally biased region" description="Polar residues" evidence="1">
    <location>
        <begin position="313"/>
        <end position="330"/>
    </location>
</feature>
<sequence length="589" mass="66348">MNGKNPLTLDYKTFVKTTRLNYNKRTYVCHLSPEVLDGKYSSTEQVNSVMQLIAYCLHTGTKVDIGDIIYSDLDQKFGFLLRVMSNSIFSKDPYKVTEIELMAFMIAVNNQEDSVSPLSFSGKKKKEKSQTVSKPKPKTHGPEASGTLPQKRKKAKTNKNTTEATETPPSEDVPTKDLEKTYSVSLGKTAHPQDTEGNTQFAIKDPILHAMMALVNHNLFLRVKLLIPKTQGEMFSLMIRDCLLQFLMRYTRLRYRSLNKNKGDTSFKVELDTQSFVLTTASDVQALLLSHKELNDESKDDVFEAKDEMDEGIQQTGNEDTQSPRYTKVSSTKEHHGEKETAKEPEKEQAEEEPTKISRAIPISTIIPITRPNPEIGLIKFSPRPPLTNTTLEFLVSTPEPVIIGSSSGPVIDITPPEQPKSLPVAPKANKGKGIATEETKEPKQPDEPIRFLLKFIGKYINLQVQRVVWSSRIFRMRLKHGLITNVKIHPNTKPAVLTVYKGNDRRNFNVLKFADFRVTDLDELGPIIEKKQDCCDEAFQRMSDINKVRVDALFTYLVMASNITTAENTRSLSVQSLSESPSRCSAQV</sequence>
<evidence type="ECO:0000256" key="1">
    <source>
        <dbReference type="SAM" id="MobiDB-lite"/>
    </source>
</evidence>
<comment type="caution">
    <text evidence="2">The sequence shown here is derived from an EMBL/GenBank/DDBJ whole genome shotgun (WGS) entry which is preliminary data.</text>
</comment>
<proteinExistence type="predicted"/>
<evidence type="ECO:0000313" key="2">
    <source>
        <dbReference type="EMBL" id="GEY63823.1"/>
    </source>
</evidence>
<organism evidence="2">
    <name type="scientific">Tanacetum cinerariifolium</name>
    <name type="common">Dalmatian daisy</name>
    <name type="synonym">Chrysanthemum cinerariifolium</name>
    <dbReference type="NCBI Taxonomy" id="118510"/>
    <lineage>
        <taxon>Eukaryota</taxon>
        <taxon>Viridiplantae</taxon>
        <taxon>Streptophyta</taxon>
        <taxon>Embryophyta</taxon>
        <taxon>Tracheophyta</taxon>
        <taxon>Spermatophyta</taxon>
        <taxon>Magnoliopsida</taxon>
        <taxon>eudicotyledons</taxon>
        <taxon>Gunneridae</taxon>
        <taxon>Pentapetalae</taxon>
        <taxon>asterids</taxon>
        <taxon>campanulids</taxon>
        <taxon>Asterales</taxon>
        <taxon>Asteraceae</taxon>
        <taxon>Asteroideae</taxon>
        <taxon>Anthemideae</taxon>
        <taxon>Anthemidinae</taxon>
        <taxon>Tanacetum</taxon>
    </lineage>
</organism>
<name>A0A699HV29_TANCI</name>
<feature type="region of interest" description="Disordered" evidence="1">
    <location>
        <begin position="309"/>
        <end position="356"/>
    </location>
</feature>
<accession>A0A699HV29</accession>
<evidence type="ECO:0008006" key="3">
    <source>
        <dbReference type="Google" id="ProtNLM"/>
    </source>
</evidence>
<feature type="region of interest" description="Disordered" evidence="1">
    <location>
        <begin position="115"/>
        <end position="177"/>
    </location>
</feature>
<dbReference type="AlphaFoldDB" id="A0A699HV29"/>
<dbReference type="EMBL" id="BKCJ010195855">
    <property type="protein sequence ID" value="GEY63823.1"/>
    <property type="molecule type" value="Genomic_DNA"/>
</dbReference>
<feature type="compositionally biased region" description="Low complexity" evidence="1">
    <location>
        <begin position="158"/>
        <end position="167"/>
    </location>
</feature>
<feature type="compositionally biased region" description="Basic and acidic residues" evidence="1">
    <location>
        <begin position="331"/>
        <end position="356"/>
    </location>
</feature>
<protein>
    <recommendedName>
        <fullName evidence="3">Retrovirus-related Pol polyprotein from transposon TNT 1-94</fullName>
    </recommendedName>
</protein>
<feature type="region of interest" description="Disordered" evidence="1">
    <location>
        <begin position="415"/>
        <end position="444"/>
    </location>
</feature>
<gene>
    <name evidence="2" type="ORF">Tci_435797</name>
</gene>
<reference evidence="2" key="1">
    <citation type="journal article" date="2019" name="Sci. Rep.">
        <title>Draft genome of Tanacetum cinerariifolium, the natural source of mosquito coil.</title>
        <authorList>
            <person name="Yamashiro T."/>
            <person name="Shiraishi A."/>
            <person name="Satake H."/>
            <person name="Nakayama K."/>
        </authorList>
    </citation>
    <scope>NUCLEOTIDE SEQUENCE</scope>
</reference>